<dbReference type="OrthoDB" id="9804695at2"/>
<proteinExistence type="predicted"/>
<evidence type="ECO:0000259" key="1">
    <source>
        <dbReference type="SMART" id="SM00881"/>
    </source>
</evidence>
<protein>
    <submittedName>
        <fullName evidence="2">CoA-binding protein</fullName>
    </submittedName>
</protein>
<dbReference type="PANTHER" id="PTHR33303">
    <property type="entry name" value="CYTOPLASMIC PROTEIN-RELATED"/>
    <property type="match status" value="1"/>
</dbReference>
<comment type="caution">
    <text evidence="2">The sequence shown here is derived from an EMBL/GenBank/DDBJ whole genome shotgun (WGS) entry which is preliminary data.</text>
</comment>
<dbReference type="Gene3D" id="3.40.50.720">
    <property type="entry name" value="NAD(P)-binding Rossmann-like Domain"/>
    <property type="match status" value="1"/>
</dbReference>
<accession>A0A372ISL3</accession>
<dbReference type="Pfam" id="PF13380">
    <property type="entry name" value="CoA_binding_2"/>
    <property type="match status" value="1"/>
</dbReference>
<name>A0A372ISL3_9BACT</name>
<dbReference type="Proteomes" id="UP000264702">
    <property type="component" value="Unassembled WGS sequence"/>
</dbReference>
<keyword evidence="3" id="KW-1185">Reference proteome</keyword>
<sequence>MREILDKTETIAVIGLSNREDRASLGVSRFMQSRGYRIIPVNPAIENVLGEKAYPTLDEAVEALGENQIQLVNVFRAPEFVPEIVKDVIRLKLAYLWLQEGAGHPEAAATAETAGIKVVMDRCILQERMAAGWSGHPERVK</sequence>
<organism evidence="2 3">
    <name type="scientific">Paracidobacterium acidisoli</name>
    <dbReference type="NCBI Taxonomy" id="2303751"/>
    <lineage>
        <taxon>Bacteria</taxon>
        <taxon>Pseudomonadati</taxon>
        <taxon>Acidobacteriota</taxon>
        <taxon>Terriglobia</taxon>
        <taxon>Terriglobales</taxon>
        <taxon>Acidobacteriaceae</taxon>
        <taxon>Paracidobacterium</taxon>
    </lineage>
</organism>
<dbReference type="SUPFAM" id="SSF51735">
    <property type="entry name" value="NAD(P)-binding Rossmann-fold domains"/>
    <property type="match status" value="1"/>
</dbReference>
<dbReference type="InterPro" id="IPR003781">
    <property type="entry name" value="CoA-bd"/>
</dbReference>
<dbReference type="PANTHER" id="PTHR33303:SF2">
    <property type="entry name" value="COA-BINDING DOMAIN-CONTAINING PROTEIN"/>
    <property type="match status" value="1"/>
</dbReference>
<dbReference type="InterPro" id="IPR036291">
    <property type="entry name" value="NAD(P)-bd_dom_sf"/>
</dbReference>
<gene>
    <name evidence="2" type="ORF">D0Y96_04135</name>
</gene>
<feature type="domain" description="CoA-binding" evidence="1">
    <location>
        <begin position="4"/>
        <end position="102"/>
    </location>
</feature>
<dbReference type="EMBL" id="QVQT01000002">
    <property type="protein sequence ID" value="RFU17927.1"/>
    <property type="molecule type" value="Genomic_DNA"/>
</dbReference>
<evidence type="ECO:0000313" key="2">
    <source>
        <dbReference type="EMBL" id="RFU17927.1"/>
    </source>
</evidence>
<dbReference type="SMART" id="SM00881">
    <property type="entry name" value="CoA_binding"/>
    <property type="match status" value="1"/>
</dbReference>
<dbReference type="AlphaFoldDB" id="A0A372ISL3"/>
<evidence type="ECO:0000313" key="3">
    <source>
        <dbReference type="Proteomes" id="UP000264702"/>
    </source>
</evidence>
<reference evidence="2 3" key="1">
    <citation type="submission" date="2018-08" db="EMBL/GenBank/DDBJ databases">
        <title>Acidipila sp. 4G-K13, an acidobacterium isolated from forest soil.</title>
        <authorList>
            <person name="Gao Z.-H."/>
            <person name="Qiu L.-H."/>
        </authorList>
    </citation>
    <scope>NUCLEOTIDE SEQUENCE [LARGE SCALE GENOMIC DNA]</scope>
    <source>
        <strain evidence="2 3">4G-K13</strain>
    </source>
</reference>